<feature type="binding site" evidence="10">
    <location>
        <begin position="261"/>
        <end position="268"/>
    </location>
    <ligand>
        <name>ATP</name>
        <dbReference type="ChEBI" id="CHEBI:30616"/>
    </ligand>
</feature>
<keyword evidence="4 10" id="KW-0347">Helicase</keyword>
<dbReference type="Gene3D" id="3.40.50.300">
    <property type="entry name" value="P-loop containing nucleotide triphosphate hydrolases"/>
    <property type="match status" value="2"/>
</dbReference>
<name>A0A0J9X617_GEOCN</name>
<dbReference type="GO" id="GO:0006310">
    <property type="term" value="P:DNA recombination"/>
    <property type="evidence" value="ECO:0007669"/>
    <property type="project" value="UniProtKB-UniRule"/>
</dbReference>
<dbReference type="SMART" id="SM00382">
    <property type="entry name" value="AAA"/>
    <property type="match status" value="1"/>
</dbReference>
<dbReference type="OrthoDB" id="432234at2759"/>
<keyword evidence="2 10" id="KW-0227">DNA damage</keyword>
<dbReference type="CDD" id="cd18809">
    <property type="entry name" value="SF1_C_RecD"/>
    <property type="match status" value="1"/>
</dbReference>
<dbReference type="GO" id="GO:0005739">
    <property type="term" value="C:mitochondrion"/>
    <property type="evidence" value="ECO:0007669"/>
    <property type="project" value="UniProtKB-SubCell"/>
</dbReference>
<keyword evidence="7 10" id="KW-0234">DNA repair</keyword>
<dbReference type="GO" id="GO:0016887">
    <property type="term" value="F:ATP hydrolysis activity"/>
    <property type="evidence" value="ECO:0007669"/>
    <property type="project" value="RHEA"/>
</dbReference>
<dbReference type="Proteomes" id="UP000242525">
    <property type="component" value="Unassembled WGS sequence"/>
</dbReference>
<evidence type="ECO:0000256" key="10">
    <source>
        <dbReference type="HAMAP-Rule" id="MF_03176"/>
    </source>
</evidence>
<feature type="compositionally biased region" description="Polar residues" evidence="11">
    <location>
        <begin position="37"/>
        <end position="49"/>
    </location>
</feature>
<dbReference type="InterPro" id="IPR027417">
    <property type="entry name" value="P-loop_NTPase"/>
</dbReference>
<dbReference type="InterPro" id="IPR048293">
    <property type="entry name" value="PIF1_RRM3_pfh1"/>
</dbReference>
<dbReference type="GO" id="GO:0003677">
    <property type="term" value="F:DNA binding"/>
    <property type="evidence" value="ECO:0007669"/>
    <property type="project" value="UniProtKB-KW"/>
</dbReference>
<comment type="function">
    <text evidence="10">DNA-dependent ATPase and 5'-3' DNA helicase required for the maintenance of both mitochondrial and nuclear genome stability.</text>
</comment>
<proteinExistence type="inferred from homology"/>
<feature type="domain" description="AAA+ ATPase" evidence="12">
    <location>
        <begin position="253"/>
        <end position="408"/>
    </location>
</feature>
<evidence type="ECO:0000256" key="7">
    <source>
        <dbReference type="ARBA" id="ARBA00023204"/>
    </source>
</evidence>
<evidence type="ECO:0000256" key="11">
    <source>
        <dbReference type="SAM" id="MobiDB-lite"/>
    </source>
</evidence>
<evidence type="ECO:0000256" key="2">
    <source>
        <dbReference type="ARBA" id="ARBA00022763"/>
    </source>
</evidence>
<dbReference type="GO" id="GO:0006281">
    <property type="term" value="P:DNA repair"/>
    <property type="evidence" value="ECO:0007669"/>
    <property type="project" value="UniProtKB-UniRule"/>
</dbReference>
<gene>
    <name evidence="10" type="primary">PIF1</name>
    <name evidence="13" type="ORF">BN980_GECA03s05070g</name>
</gene>
<dbReference type="CDD" id="cd18037">
    <property type="entry name" value="DEXSc_Pif1_like"/>
    <property type="match status" value="1"/>
</dbReference>
<keyword evidence="5 10" id="KW-0067">ATP-binding</keyword>
<evidence type="ECO:0000313" key="14">
    <source>
        <dbReference type="Proteomes" id="UP000242525"/>
    </source>
</evidence>
<dbReference type="Pfam" id="PF05970">
    <property type="entry name" value="PIF1"/>
    <property type="match status" value="1"/>
</dbReference>
<sequence length="768" mass="85918">MFRKKNTSKNAAITSFFSKAPQPAADKNVVRERSVASIPSSTFSSTQQPAKVAKRTLTASSTSSATRGASALVRAGRSASLLGPGLKVARSTPSWMSQSQNAFNDYDDLEDLEDLFTDEADAQFFSSNTNSIKLKAKQPTNSPQRSASGIEITKVTSTEGVEITKVQERKIVFPENKNQDVRTRTLPWEVSKTETVKISGVDLSKRLHSMTSRQTTPNYTDGFAKRKMVQSKFGDKGIKLSAEQQGVIDLALKGKSLFFTGAAGTGKSVLLRELIKRLSSQYPIDSVAVTASTGLAALNIGGETLHRFAGIGLGDQKAELLVQRVMRNQEASKRWKRCRILIIDEISMVDGSLLDKLSIIAQRLRNNKIPFGGMQLICTGDFFQLPPVDGKNSFGGRTNRVMFAFESNVWNEIMSTTVLLTEVFRQQGDNRLIEILNAMRLGELTPSMCGELSNLSRTVKYNDGIEPTELYPTRREVEFANKKRLESLKGCYHSYKSKDIVHEKALAATRMRKEDAIRMLDNNTMGMPQVLLRHDCQVMLLRNQDNGLVNGSLGIVVAFLTKHEFEIMMLNADDLNEKDADELARNTERHREGSGRYQPETLSSTGTISHQCGDDMLFPVVRFSNLSRLQQVSTTTFEITNSHREVVAERIQLPLILSWAMSVHKSQGQTLERVKVNLQKTFETGQAYVAVSRATSADRLQVINFNPSKVSAHQKVIKFYRTLTNLTVTKQTGNAQRRQQPTQQELAAWEEERRFGEMYVEDDDERFF</sequence>
<dbReference type="HAMAP" id="MF_03176">
    <property type="entry name" value="PIF1"/>
    <property type="match status" value="1"/>
</dbReference>
<dbReference type="InterPro" id="IPR051055">
    <property type="entry name" value="PIF1_helicase"/>
</dbReference>
<evidence type="ECO:0000256" key="1">
    <source>
        <dbReference type="ARBA" id="ARBA00022741"/>
    </source>
</evidence>
<organism evidence="13 14">
    <name type="scientific">Geotrichum candidum</name>
    <name type="common">Oospora lactis</name>
    <name type="synonym">Dipodascus geotrichum</name>
    <dbReference type="NCBI Taxonomy" id="1173061"/>
    <lineage>
        <taxon>Eukaryota</taxon>
        <taxon>Fungi</taxon>
        <taxon>Dikarya</taxon>
        <taxon>Ascomycota</taxon>
        <taxon>Saccharomycotina</taxon>
        <taxon>Dipodascomycetes</taxon>
        <taxon>Dipodascales</taxon>
        <taxon>Dipodascaceae</taxon>
        <taxon>Geotrichum</taxon>
    </lineage>
</organism>
<dbReference type="InterPro" id="IPR003593">
    <property type="entry name" value="AAA+_ATPase"/>
</dbReference>
<comment type="subunit">
    <text evidence="10">Monomer.</text>
</comment>
<evidence type="ECO:0000256" key="3">
    <source>
        <dbReference type="ARBA" id="ARBA00022801"/>
    </source>
</evidence>
<evidence type="ECO:0000313" key="13">
    <source>
        <dbReference type="EMBL" id="CDO52634.1"/>
    </source>
</evidence>
<evidence type="ECO:0000256" key="9">
    <source>
        <dbReference type="ARBA" id="ARBA00023242"/>
    </source>
</evidence>
<comment type="cofactor">
    <cofactor evidence="10">
        <name>Mg(2+)</name>
        <dbReference type="ChEBI" id="CHEBI:18420"/>
    </cofactor>
</comment>
<keyword evidence="3 10" id="KW-0378">Hydrolase</keyword>
<comment type="caution">
    <text evidence="10">Lacks conserved residue(s) required for the propagation of feature annotation.</text>
</comment>
<keyword evidence="9 10" id="KW-0539">Nucleus</keyword>
<dbReference type="InterPro" id="IPR010285">
    <property type="entry name" value="DNA_helicase_pif1-like_DEAD"/>
</dbReference>
<dbReference type="EMBL" id="CCBN010000003">
    <property type="protein sequence ID" value="CDO52634.1"/>
    <property type="molecule type" value="Genomic_DNA"/>
</dbReference>
<dbReference type="PANTHER" id="PTHR47642">
    <property type="entry name" value="ATP-DEPENDENT DNA HELICASE"/>
    <property type="match status" value="1"/>
</dbReference>
<protein>
    <recommendedName>
        <fullName evidence="10">ATP-dependent DNA helicase PIF1</fullName>
        <ecNumber evidence="10">5.6.2.3</ecNumber>
    </recommendedName>
    <alternativeName>
        <fullName evidence="10">DNA 5'-3' helicase PIF1</fullName>
    </alternativeName>
    <alternativeName>
        <fullName evidence="10">DNA repair and recombination helicase PIF1</fullName>
    </alternativeName>
</protein>
<dbReference type="AlphaFoldDB" id="A0A0J9X617"/>
<feature type="region of interest" description="Disordered" evidence="11">
    <location>
        <begin position="22"/>
        <end position="68"/>
    </location>
</feature>
<comment type="caution">
    <text evidence="13">The sequence shown here is derived from an EMBL/GenBank/DDBJ whole genome shotgun (WGS) entry which is preliminary data.</text>
</comment>
<dbReference type="STRING" id="1173061.A0A0J9X617"/>
<keyword evidence="14" id="KW-1185">Reference proteome</keyword>
<comment type="subcellular location">
    <subcellularLocation>
        <location evidence="10">Nucleus</location>
    </subcellularLocation>
    <subcellularLocation>
        <location evidence="10">Mitochondrion</location>
    </subcellularLocation>
</comment>
<keyword evidence="6 10" id="KW-0238">DNA-binding</keyword>
<evidence type="ECO:0000259" key="12">
    <source>
        <dbReference type="SMART" id="SM00382"/>
    </source>
</evidence>
<evidence type="ECO:0000256" key="8">
    <source>
        <dbReference type="ARBA" id="ARBA00023235"/>
    </source>
</evidence>
<keyword evidence="10" id="KW-0233">DNA recombination</keyword>
<comment type="catalytic activity">
    <reaction evidence="10">
        <text>ATP + H2O = ADP + phosphate + H(+)</text>
        <dbReference type="Rhea" id="RHEA:13065"/>
        <dbReference type="ChEBI" id="CHEBI:15377"/>
        <dbReference type="ChEBI" id="CHEBI:15378"/>
        <dbReference type="ChEBI" id="CHEBI:30616"/>
        <dbReference type="ChEBI" id="CHEBI:43474"/>
        <dbReference type="ChEBI" id="CHEBI:456216"/>
        <dbReference type="EC" id="5.6.2.3"/>
    </reaction>
</comment>
<dbReference type="EC" id="5.6.2.3" evidence="10"/>
<evidence type="ECO:0000256" key="5">
    <source>
        <dbReference type="ARBA" id="ARBA00022840"/>
    </source>
</evidence>
<dbReference type="SUPFAM" id="SSF52540">
    <property type="entry name" value="P-loop containing nucleoside triphosphate hydrolases"/>
    <property type="match status" value="2"/>
</dbReference>
<keyword evidence="10" id="KW-0496">Mitochondrion</keyword>
<feature type="compositionally biased region" description="Low complexity" evidence="11">
    <location>
        <begin position="55"/>
        <end position="68"/>
    </location>
</feature>
<evidence type="ECO:0000256" key="4">
    <source>
        <dbReference type="ARBA" id="ARBA00022806"/>
    </source>
</evidence>
<dbReference type="GO" id="GO:0005634">
    <property type="term" value="C:nucleus"/>
    <property type="evidence" value="ECO:0007669"/>
    <property type="project" value="UniProtKB-SubCell"/>
</dbReference>
<accession>A0A0J9X617</accession>
<dbReference type="GO" id="GO:0000723">
    <property type="term" value="P:telomere maintenance"/>
    <property type="evidence" value="ECO:0007669"/>
    <property type="project" value="InterPro"/>
</dbReference>
<evidence type="ECO:0000256" key="6">
    <source>
        <dbReference type="ARBA" id="ARBA00023125"/>
    </source>
</evidence>
<keyword evidence="1 10" id="KW-0547">Nucleotide-binding</keyword>
<dbReference type="GO" id="GO:0005524">
    <property type="term" value="F:ATP binding"/>
    <property type="evidence" value="ECO:0007669"/>
    <property type="project" value="UniProtKB-UniRule"/>
</dbReference>
<keyword evidence="8 10" id="KW-0413">Isomerase</keyword>
<reference evidence="13" key="1">
    <citation type="submission" date="2014-03" db="EMBL/GenBank/DDBJ databases">
        <authorList>
            <person name="Casaregola S."/>
        </authorList>
    </citation>
    <scope>NUCLEOTIDE SEQUENCE [LARGE SCALE GENOMIC DNA]</scope>
    <source>
        <strain evidence="13">CLIB 918</strain>
    </source>
</reference>
<dbReference type="GO" id="GO:0043139">
    <property type="term" value="F:5'-3' DNA helicase activity"/>
    <property type="evidence" value="ECO:0007669"/>
    <property type="project" value="UniProtKB-UniRule"/>
</dbReference>
<dbReference type="PANTHER" id="PTHR47642:SF5">
    <property type="entry name" value="ATP-DEPENDENT DNA HELICASE"/>
    <property type="match status" value="1"/>
</dbReference>
<comment type="similarity">
    <text evidence="10">Belongs to the helicase family. PIF1 subfamily.</text>
</comment>